<dbReference type="NCBIfam" id="TIGR01562">
    <property type="entry name" value="FdhE"/>
    <property type="match status" value="1"/>
</dbReference>
<dbReference type="Pfam" id="PF24860">
    <property type="entry name" value="FdhE_C"/>
    <property type="match status" value="1"/>
</dbReference>
<evidence type="ECO:0000313" key="8">
    <source>
        <dbReference type="Proteomes" id="UP000516656"/>
    </source>
</evidence>
<dbReference type="InterPro" id="IPR006452">
    <property type="entry name" value="Formate_DH_accessory"/>
</dbReference>
<dbReference type="AlphaFoldDB" id="A0A1Q9H701"/>
<dbReference type="GO" id="GO:0051604">
    <property type="term" value="P:protein maturation"/>
    <property type="evidence" value="ECO:0007669"/>
    <property type="project" value="TreeGrafter"/>
</dbReference>
<feature type="domain" description="FdhE central" evidence="3">
    <location>
        <begin position="182"/>
        <end position="215"/>
    </location>
</feature>
<dbReference type="CDD" id="cd16341">
    <property type="entry name" value="FdhE"/>
    <property type="match status" value="1"/>
</dbReference>
<gene>
    <name evidence="6" type="primary">fdhE</name>
    <name evidence="6" type="ORF">IC627_12190</name>
    <name evidence="5" type="ORF">PDPUS_1_00697</name>
</gene>
<dbReference type="Pfam" id="PF04216">
    <property type="entry name" value="FdhE_N"/>
    <property type="match status" value="1"/>
</dbReference>
<dbReference type="Gene3D" id="3.90.1670.10">
    <property type="entry name" value="FdhE-like domain"/>
    <property type="match status" value="1"/>
</dbReference>
<dbReference type="PANTHER" id="PTHR37689">
    <property type="entry name" value="PROTEIN FDHE"/>
    <property type="match status" value="1"/>
</dbReference>
<dbReference type="Pfam" id="PF24859">
    <property type="entry name" value="FdhE_central"/>
    <property type="match status" value="1"/>
</dbReference>
<dbReference type="PANTHER" id="PTHR37689:SF1">
    <property type="entry name" value="PROTEIN FDHE"/>
    <property type="match status" value="1"/>
</dbReference>
<dbReference type="InterPro" id="IPR056797">
    <property type="entry name" value="FdhE_central"/>
</dbReference>
<protein>
    <submittedName>
        <fullName evidence="6">Formate dehydrogenase accessory protein FdhE</fullName>
    </submittedName>
</protein>
<reference evidence="7" key="2">
    <citation type="submission" date="2017-05" db="EMBL/GenBank/DDBJ databases">
        <title>Whole genome sequence of fish pathogenic bacteria, Photobacterium damselae subsp. piscicida, strain 91-197, isolated from hybrid striped bass (Morone sp.) in USA.</title>
        <authorList>
            <person name="Teru Y."/>
            <person name="Hikima J."/>
            <person name="Kono T."/>
            <person name="Sakai M."/>
            <person name="Takano T."/>
            <person name="Hawke J.P."/>
            <person name="Takeyama H."/>
            <person name="Aoki T."/>
        </authorList>
    </citation>
    <scope>NUCLEOTIDE SEQUENCE [LARGE SCALE GENOMIC DNA]</scope>
    <source>
        <strain evidence="7">91-197</strain>
    </source>
</reference>
<dbReference type="GO" id="GO:0005829">
    <property type="term" value="C:cytosol"/>
    <property type="evidence" value="ECO:0007669"/>
    <property type="project" value="TreeGrafter"/>
</dbReference>
<feature type="domain" description="FdhE C-terminal" evidence="4">
    <location>
        <begin position="217"/>
        <end position="291"/>
    </location>
</feature>
<sequence length="296" mass="33474">MSVKILEKDMIIKQNSDGFTPLIIGQPTTIFTARAQRLRQLAQDSFMGDYLLLVGQIAQQQANLAEQFESQIQTFAAQQTPLWPLTFDNTWMPLLTKMLNTMLDALIPVVSEDMLAVLNEVKTLDNTTLEQYFSQLQQNQFDSVPSEQAILLFAVLNTFVSLYVAALRLEWQPELDKKQHNCPLCGAAPVASLVKDRGVRYLHCSQCEAQWHRLRAECTQCDDGEDIQLKSATLEDAVRAETCSHCNSYLKILFIEKDFKVEPIADDLATLVLDQKLAEDGLLRSGFNPYLLPLMQ</sequence>
<accession>A0A1Q9H701</accession>
<evidence type="ECO:0000259" key="3">
    <source>
        <dbReference type="Pfam" id="PF24859"/>
    </source>
</evidence>
<dbReference type="GO" id="GO:0008199">
    <property type="term" value="F:ferric iron binding"/>
    <property type="evidence" value="ECO:0007669"/>
    <property type="project" value="TreeGrafter"/>
</dbReference>
<evidence type="ECO:0000313" key="6">
    <source>
        <dbReference type="EMBL" id="QOD56019.1"/>
    </source>
</evidence>
<evidence type="ECO:0000313" key="7">
    <source>
        <dbReference type="Proteomes" id="UP000218676"/>
    </source>
</evidence>
<dbReference type="InterPro" id="IPR024064">
    <property type="entry name" value="FdhE-like_sf"/>
</dbReference>
<name>A0A1Q9H701_PHODP</name>
<reference evidence="6 8" key="3">
    <citation type="submission" date="2020-09" db="EMBL/GenBank/DDBJ databases">
        <title>Complete, closed and curated genome sequences of Photobacterium damselae subsp. piscicida isolates from Australia indicate localised evolution and additional plasmid-borne pathogenicity mechanisms.</title>
        <authorList>
            <person name="Baseggio L."/>
            <person name="Silayeva O."/>
            <person name="Buller N."/>
            <person name="Landos M."/>
            <person name="Engelstaedter J."/>
            <person name="Barnes A.C."/>
        </authorList>
    </citation>
    <scope>NUCLEOTIDE SEQUENCE [LARGE SCALE GENOMIC DNA]</scope>
    <source>
        <strain evidence="6 8">AS-16-0540-1</strain>
    </source>
</reference>
<dbReference type="SUPFAM" id="SSF144020">
    <property type="entry name" value="FdhE-like"/>
    <property type="match status" value="1"/>
</dbReference>
<evidence type="ECO:0000259" key="4">
    <source>
        <dbReference type="Pfam" id="PF24860"/>
    </source>
</evidence>
<evidence type="ECO:0000313" key="5">
    <source>
        <dbReference type="EMBL" id="BAX52071.1"/>
    </source>
</evidence>
<dbReference type="PIRSF" id="PIRSF018296">
    <property type="entry name" value="Format_dh_formtn"/>
    <property type="match status" value="1"/>
</dbReference>
<dbReference type="Proteomes" id="UP000516656">
    <property type="component" value="Chromosome 1"/>
</dbReference>
<reference evidence="5" key="1">
    <citation type="journal article" date="2017" name="Genome Announc.">
        <title>Whole-Genome Sequence of Photobacterium damselae subsp. piscicida Strain 91-197, Isolated from Hybrid Striped Bass (Morone sp.) in the United States.</title>
        <authorList>
            <person name="Teru Y."/>
            <person name="Hikima J."/>
            <person name="Kono T."/>
            <person name="Sakai M."/>
            <person name="Takano T."/>
            <person name="Hawke J.P."/>
            <person name="Takeyama H."/>
            <person name="Aoki T."/>
        </authorList>
    </citation>
    <scope>NUCLEOTIDE SEQUENCE</scope>
    <source>
        <strain evidence="5">91-197</strain>
    </source>
</reference>
<proteinExistence type="predicted"/>
<dbReference type="EMBL" id="AP018045">
    <property type="protein sequence ID" value="BAX52071.1"/>
    <property type="molecule type" value="Genomic_DNA"/>
</dbReference>
<dbReference type="GeneID" id="93396932"/>
<keyword evidence="1" id="KW-0963">Cytoplasm</keyword>
<evidence type="ECO:0000256" key="1">
    <source>
        <dbReference type="ARBA" id="ARBA00022490"/>
    </source>
</evidence>
<dbReference type="EMBL" id="CP061854">
    <property type="protein sequence ID" value="QOD56019.1"/>
    <property type="molecule type" value="Genomic_DNA"/>
</dbReference>
<dbReference type="InterPro" id="IPR056774">
    <property type="entry name" value="FdhE_N"/>
</dbReference>
<evidence type="ECO:0000259" key="2">
    <source>
        <dbReference type="Pfam" id="PF04216"/>
    </source>
</evidence>
<dbReference type="Proteomes" id="UP000218676">
    <property type="component" value="Chromosome 1"/>
</dbReference>
<dbReference type="InterPro" id="IPR056796">
    <property type="entry name" value="FdhE_C"/>
</dbReference>
<organism evidence="6 8">
    <name type="scientific">Photobacterium damsela subsp. piscicida</name>
    <name type="common">Pasteurella piscicida</name>
    <dbReference type="NCBI Taxonomy" id="38294"/>
    <lineage>
        <taxon>Bacteria</taxon>
        <taxon>Pseudomonadati</taxon>
        <taxon>Pseudomonadota</taxon>
        <taxon>Gammaproteobacteria</taxon>
        <taxon>Vibrionales</taxon>
        <taxon>Vibrionaceae</taxon>
        <taxon>Photobacterium</taxon>
    </lineage>
</organism>
<feature type="domain" description="FdhE N-terminal" evidence="2">
    <location>
        <begin position="21"/>
        <end position="167"/>
    </location>
</feature>
<dbReference type="RefSeq" id="WP_005300907.1">
    <property type="nucleotide sequence ID" value="NZ_AP018045.1"/>
</dbReference>